<keyword evidence="1" id="KW-0812">Transmembrane</keyword>
<dbReference type="Pfam" id="PF10027">
    <property type="entry name" value="DUF2269"/>
    <property type="match status" value="1"/>
</dbReference>
<protein>
    <submittedName>
        <fullName evidence="2">Membrane protein</fullName>
    </submittedName>
</protein>
<sequence length="159" mass="17882">MDSYLLVKLVHVLSSTLLFSTGLGTAFHGWMAGRSRNLAAMRVVNRNVVLADWLFTTPAVIVQPVTGVWLALQAGFPLTEGWLALAILLYIFVSACWLPVVWLQLQMQRMVATAEDTGQPLPARYEKFARLWFRLGWPAFIAVIAIFYLMIVKPEIGFL</sequence>
<feature type="transmembrane region" description="Helical" evidence="1">
    <location>
        <begin position="12"/>
        <end position="32"/>
    </location>
</feature>
<dbReference type="AlphaFoldDB" id="A0A0F3IU81"/>
<evidence type="ECO:0000256" key="1">
    <source>
        <dbReference type="SAM" id="Phobius"/>
    </source>
</evidence>
<gene>
    <name evidence="2" type="ORF">VZ95_06665</name>
</gene>
<dbReference type="Proteomes" id="UP000033774">
    <property type="component" value="Unassembled WGS sequence"/>
</dbReference>
<keyword evidence="1" id="KW-0472">Membrane</keyword>
<dbReference type="EMBL" id="LAJY01000135">
    <property type="protein sequence ID" value="KJV10182.1"/>
    <property type="molecule type" value="Genomic_DNA"/>
</dbReference>
<name>A0A0F3IU81_9PROT</name>
<keyword evidence="1" id="KW-1133">Transmembrane helix</keyword>
<dbReference type="OrthoDB" id="9786302at2"/>
<feature type="transmembrane region" description="Helical" evidence="1">
    <location>
        <begin position="53"/>
        <end position="76"/>
    </location>
</feature>
<comment type="caution">
    <text evidence="2">The sequence shown here is derived from an EMBL/GenBank/DDBJ whole genome shotgun (WGS) entry which is preliminary data.</text>
</comment>
<dbReference type="PATRIC" id="fig|552518.3.peg.444"/>
<reference evidence="2 3" key="1">
    <citation type="submission" date="2015-03" db="EMBL/GenBank/DDBJ databases">
        <title>Draft genome sequence of Elstera litoralis.</title>
        <authorList>
            <person name="Rahalkar M.C."/>
            <person name="Dhakephalkar P.K."/>
            <person name="Pore S.D."/>
            <person name="Arora P."/>
            <person name="Kapse N.G."/>
            <person name="Pandit P.S."/>
        </authorList>
    </citation>
    <scope>NUCLEOTIDE SEQUENCE [LARGE SCALE GENOMIC DNA]</scope>
    <source>
        <strain evidence="2 3">Dia-1</strain>
    </source>
</reference>
<accession>A0A0F3IU81</accession>
<evidence type="ECO:0000313" key="3">
    <source>
        <dbReference type="Proteomes" id="UP000033774"/>
    </source>
</evidence>
<evidence type="ECO:0000313" key="2">
    <source>
        <dbReference type="EMBL" id="KJV10182.1"/>
    </source>
</evidence>
<proteinExistence type="predicted"/>
<dbReference type="InterPro" id="IPR018729">
    <property type="entry name" value="DUF2269_transmembrane"/>
</dbReference>
<feature type="transmembrane region" description="Helical" evidence="1">
    <location>
        <begin position="82"/>
        <end position="103"/>
    </location>
</feature>
<keyword evidence="3" id="KW-1185">Reference proteome</keyword>
<organism evidence="2 3">
    <name type="scientific">Elstera litoralis</name>
    <dbReference type="NCBI Taxonomy" id="552518"/>
    <lineage>
        <taxon>Bacteria</taxon>
        <taxon>Pseudomonadati</taxon>
        <taxon>Pseudomonadota</taxon>
        <taxon>Alphaproteobacteria</taxon>
        <taxon>Rhodospirillales</taxon>
        <taxon>Rhodospirillaceae</taxon>
        <taxon>Elstera</taxon>
    </lineage>
</organism>
<dbReference type="RefSeq" id="WP_045775164.1">
    <property type="nucleotide sequence ID" value="NZ_LAJY01000135.1"/>
</dbReference>
<feature type="transmembrane region" description="Helical" evidence="1">
    <location>
        <begin position="131"/>
        <end position="151"/>
    </location>
</feature>